<evidence type="ECO:0000313" key="1">
    <source>
        <dbReference type="EMBL" id="SNW62899.1"/>
    </source>
</evidence>
<feature type="non-terminal residue" evidence="1">
    <location>
        <position position="1"/>
    </location>
</feature>
<dbReference type="Proteomes" id="UP000236316">
    <property type="component" value="Segment"/>
</dbReference>
<accession>A0A2I2L619</accession>
<dbReference type="EMBL" id="LT906555">
    <property type="protein sequence ID" value="SNW62899.1"/>
    <property type="molecule type" value="Genomic_DNA"/>
</dbReference>
<dbReference type="RefSeq" id="YP_009449201.1">
    <property type="nucleotide sequence ID" value="NC_036594.1"/>
</dbReference>
<dbReference type="Pfam" id="PF14388">
    <property type="entry name" value="DUF4419"/>
    <property type="match status" value="1"/>
</dbReference>
<proteinExistence type="predicted"/>
<sequence>VEHEGQKELKVMVDSNVPNFWETVVNSFSSKIQQNTKGDVRDVLECNFSTTGIVEKTASQIVLMYAMKKYFKYSSCAACGIPKVILPPASFVQS</sequence>
<dbReference type="PANTHER" id="PTHR31252:SF11">
    <property type="entry name" value="DUF4419 DOMAIN-CONTAINING PROTEIN"/>
    <property type="match status" value="1"/>
</dbReference>
<dbReference type="InterPro" id="IPR025533">
    <property type="entry name" value="DUF4419"/>
</dbReference>
<dbReference type="GeneID" id="35382844"/>
<name>A0A2I2L619_9VIRU</name>
<dbReference type="KEGG" id="vg:35382844"/>
<organism evidence="1">
    <name type="scientific">Orpheovirus IHUMI-LCC2</name>
    <dbReference type="NCBI Taxonomy" id="2023057"/>
    <lineage>
        <taxon>Viruses</taxon>
        <taxon>Varidnaviria</taxon>
        <taxon>Bamfordvirae</taxon>
        <taxon>Nucleocytoviricota</taxon>
        <taxon>Megaviricetes</taxon>
        <taxon>Pimascovirales</taxon>
        <taxon>Ocovirineae</taxon>
        <taxon>Orpheoviridae</taxon>
        <taxon>Alphaorpheovirus</taxon>
        <taxon>Alphaorpheovirus massiliense</taxon>
    </lineage>
</organism>
<keyword evidence="2" id="KW-1185">Reference proteome</keyword>
<evidence type="ECO:0000313" key="2">
    <source>
        <dbReference type="Proteomes" id="UP000236316"/>
    </source>
</evidence>
<dbReference type="PANTHER" id="PTHR31252">
    <property type="entry name" value="DUF4419 DOMAIN-CONTAINING PROTEIN"/>
    <property type="match status" value="1"/>
</dbReference>
<reference evidence="1" key="1">
    <citation type="submission" date="2017-08" db="EMBL/GenBank/DDBJ databases">
        <authorList>
            <consortium name="Urmite Genomes"/>
        </authorList>
    </citation>
    <scope>NUCLEOTIDE SEQUENCE [LARGE SCALE GENOMIC DNA]</scope>
    <source>
        <strain evidence="1">IHUMI-LCC2</strain>
    </source>
</reference>
<dbReference type="OrthoDB" id="27505at10239"/>
<gene>
    <name evidence="1" type="ORF">ORPV_995</name>
</gene>
<protein>
    <submittedName>
        <fullName evidence="1">Uncharacterized protein</fullName>
    </submittedName>
</protein>